<accession>A0A4P6JUR7</accession>
<organism evidence="1 2">
    <name type="scientific">Ktedonosporobacter rubrisoli</name>
    <dbReference type="NCBI Taxonomy" id="2509675"/>
    <lineage>
        <taxon>Bacteria</taxon>
        <taxon>Bacillati</taxon>
        <taxon>Chloroflexota</taxon>
        <taxon>Ktedonobacteria</taxon>
        <taxon>Ktedonobacterales</taxon>
        <taxon>Ktedonosporobacteraceae</taxon>
        <taxon>Ktedonosporobacter</taxon>
    </lineage>
</organism>
<dbReference type="EMBL" id="CP035758">
    <property type="protein sequence ID" value="QBD79052.1"/>
    <property type="molecule type" value="Genomic_DNA"/>
</dbReference>
<proteinExistence type="predicted"/>
<evidence type="ECO:0000313" key="2">
    <source>
        <dbReference type="Proteomes" id="UP000290365"/>
    </source>
</evidence>
<sequence>MSEVWVPISDAEKRLKAENIQIGRNKISRLVSRGVIQAKVNPLDARVRLVNIEELRTLFKEYGSHAGEDNP</sequence>
<name>A0A4P6JUR7_KTERU</name>
<evidence type="ECO:0008006" key="3">
    <source>
        <dbReference type="Google" id="ProtNLM"/>
    </source>
</evidence>
<dbReference type="AlphaFoldDB" id="A0A4P6JUR7"/>
<keyword evidence="2" id="KW-1185">Reference proteome</keyword>
<dbReference type="Proteomes" id="UP000290365">
    <property type="component" value="Chromosome"/>
</dbReference>
<reference evidence="1 2" key="1">
    <citation type="submission" date="2019-01" db="EMBL/GenBank/DDBJ databases">
        <title>Ktedonosporobacter rubrisoli SCAWS-G2.</title>
        <authorList>
            <person name="Huang Y."/>
            <person name="Yan B."/>
        </authorList>
    </citation>
    <scope>NUCLEOTIDE SEQUENCE [LARGE SCALE GENOMIC DNA]</scope>
    <source>
        <strain evidence="1 2">SCAWS-G2</strain>
    </source>
</reference>
<evidence type="ECO:0000313" key="1">
    <source>
        <dbReference type="EMBL" id="QBD79052.1"/>
    </source>
</evidence>
<protein>
    <recommendedName>
        <fullName evidence="3">DNA-binding protein</fullName>
    </recommendedName>
</protein>
<dbReference type="KEGG" id="kbs:EPA93_24925"/>
<gene>
    <name evidence="1" type="ORF">EPA93_24925</name>
</gene>
<dbReference type="RefSeq" id="WP_129890105.1">
    <property type="nucleotide sequence ID" value="NZ_CP035758.1"/>
</dbReference>